<proteinExistence type="predicted"/>
<gene>
    <name evidence="3" type="primary">NPC2</name>
    <name evidence="3" type="ORF">SDJN03_15585</name>
</gene>
<dbReference type="Pfam" id="PF04185">
    <property type="entry name" value="Phosphoesterase"/>
    <property type="match status" value="1"/>
</dbReference>
<dbReference type="InterPro" id="IPR007312">
    <property type="entry name" value="Phosphoesterase"/>
</dbReference>
<dbReference type="GO" id="GO:0009395">
    <property type="term" value="P:phospholipid catabolic process"/>
    <property type="evidence" value="ECO:0007669"/>
    <property type="project" value="TreeGrafter"/>
</dbReference>
<evidence type="ECO:0000313" key="4">
    <source>
        <dbReference type="Proteomes" id="UP000685013"/>
    </source>
</evidence>
<keyword evidence="4" id="KW-1185">Reference proteome</keyword>
<sequence>MGRIVPTASTAAKSTAFFLLLLAFYTPLLHGSPIKTIIVLIKENRSFDHMLGWMKKINPKINGVDGTESNFFNDTDLESKQFFFKDQADYVDPDPDHSFQAILEQILDSDNTSANPPPMNGFA</sequence>
<dbReference type="PANTHER" id="PTHR31956:SF26">
    <property type="entry name" value="NON-SPECIFIC PHOSPHOLIPASE C2"/>
    <property type="match status" value="1"/>
</dbReference>
<feature type="chain" id="PRO_5043507273" evidence="2">
    <location>
        <begin position="32"/>
        <end position="123"/>
    </location>
</feature>
<evidence type="ECO:0000256" key="2">
    <source>
        <dbReference type="SAM" id="SignalP"/>
    </source>
</evidence>
<feature type="non-terminal residue" evidence="3">
    <location>
        <position position="1"/>
    </location>
</feature>
<accession>A0AAV6N3F9</accession>
<feature type="signal peptide" evidence="2">
    <location>
        <begin position="1"/>
        <end position="31"/>
    </location>
</feature>
<keyword evidence="2" id="KW-0732">Signal</keyword>
<dbReference type="AlphaFoldDB" id="A0AAV6N3F9"/>
<protein>
    <submittedName>
        <fullName evidence="3">Non-specific phospholipase C2</fullName>
    </submittedName>
</protein>
<dbReference type="GO" id="GO:0016788">
    <property type="term" value="F:hydrolase activity, acting on ester bonds"/>
    <property type="evidence" value="ECO:0007669"/>
    <property type="project" value="InterPro"/>
</dbReference>
<dbReference type="Proteomes" id="UP000685013">
    <property type="component" value="Chromosome 10"/>
</dbReference>
<dbReference type="PANTHER" id="PTHR31956">
    <property type="entry name" value="NON-SPECIFIC PHOSPHOLIPASE C4-RELATED"/>
    <property type="match status" value="1"/>
</dbReference>
<keyword evidence="1" id="KW-0378">Hydrolase</keyword>
<name>A0AAV6N3F9_9ROSI</name>
<comment type="caution">
    <text evidence="3">The sequence shown here is derived from an EMBL/GenBank/DDBJ whole genome shotgun (WGS) entry which is preliminary data.</text>
</comment>
<organism evidence="3 4">
    <name type="scientific">Cucurbita argyrosperma subsp. sororia</name>
    <dbReference type="NCBI Taxonomy" id="37648"/>
    <lineage>
        <taxon>Eukaryota</taxon>
        <taxon>Viridiplantae</taxon>
        <taxon>Streptophyta</taxon>
        <taxon>Embryophyta</taxon>
        <taxon>Tracheophyta</taxon>
        <taxon>Spermatophyta</taxon>
        <taxon>Magnoliopsida</taxon>
        <taxon>eudicotyledons</taxon>
        <taxon>Gunneridae</taxon>
        <taxon>Pentapetalae</taxon>
        <taxon>rosids</taxon>
        <taxon>fabids</taxon>
        <taxon>Cucurbitales</taxon>
        <taxon>Cucurbitaceae</taxon>
        <taxon>Cucurbiteae</taxon>
        <taxon>Cucurbita</taxon>
    </lineage>
</organism>
<dbReference type="EMBL" id="JAGKQH010000010">
    <property type="protein sequence ID" value="KAG6590162.1"/>
    <property type="molecule type" value="Genomic_DNA"/>
</dbReference>
<evidence type="ECO:0000313" key="3">
    <source>
        <dbReference type="EMBL" id="KAG6590162.1"/>
    </source>
</evidence>
<evidence type="ECO:0000256" key="1">
    <source>
        <dbReference type="ARBA" id="ARBA00022801"/>
    </source>
</evidence>
<reference evidence="3 4" key="1">
    <citation type="journal article" date="2021" name="Hortic Res">
        <title>The domestication of Cucurbita argyrosperma as revealed by the genome of its wild relative.</title>
        <authorList>
            <person name="Barrera-Redondo J."/>
            <person name="Sanchez-de la Vega G."/>
            <person name="Aguirre-Liguori J.A."/>
            <person name="Castellanos-Morales G."/>
            <person name="Gutierrez-Guerrero Y.T."/>
            <person name="Aguirre-Dugua X."/>
            <person name="Aguirre-Planter E."/>
            <person name="Tenaillon M.I."/>
            <person name="Lira-Saade R."/>
            <person name="Eguiarte L.E."/>
        </authorList>
    </citation>
    <scope>NUCLEOTIDE SEQUENCE [LARGE SCALE GENOMIC DNA]</scope>
    <source>
        <strain evidence="3">JBR-2021</strain>
    </source>
</reference>